<dbReference type="InterPro" id="IPR036513">
    <property type="entry name" value="STAS_dom_sf"/>
</dbReference>
<dbReference type="OrthoDB" id="2624594at2"/>
<dbReference type="Proteomes" id="UP000448867">
    <property type="component" value="Unassembled WGS sequence"/>
</dbReference>
<dbReference type="RefSeq" id="WP_154306678.1">
    <property type="nucleotide sequence ID" value="NZ_WKKI01000005.1"/>
</dbReference>
<organism evidence="2 3">
    <name type="scientific">Metabacillus lacus</name>
    <dbReference type="NCBI Taxonomy" id="1983721"/>
    <lineage>
        <taxon>Bacteria</taxon>
        <taxon>Bacillati</taxon>
        <taxon>Bacillota</taxon>
        <taxon>Bacilli</taxon>
        <taxon>Bacillales</taxon>
        <taxon>Bacillaceae</taxon>
        <taxon>Metabacillus</taxon>
    </lineage>
</organism>
<dbReference type="Gene3D" id="3.30.750.24">
    <property type="entry name" value="STAS domain"/>
    <property type="match status" value="1"/>
</dbReference>
<reference evidence="2 3" key="1">
    <citation type="submission" date="2019-11" db="EMBL/GenBank/DDBJ databases">
        <title>Bacillus lacus genome.</title>
        <authorList>
            <person name="Allen C.J."/>
            <person name="Newman J.D."/>
        </authorList>
    </citation>
    <scope>NUCLEOTIDE SEQUENCE [LARGE SCALE GENOMIC DNA]</scope>
    <source>
        <strain evidence="2 3">KCTC 33946</strain>
    </source>
</reference>
<dbReference type="AlphaFoldDB" id="A0A7X2IXM2"/>
<evidence type="ECO:0000313" key="2">
    <source>
        <dbReference type="EMBL" id="MRX71549.1"/>
    </source>
</evidence>
<dbReference type="EMBL" id="WKKI01000005">
    <property type="protein sequence ID" value="MRX71549.1"/>
    <property type="molecule type" value="Genomic_DNA"/>
</dbReference>
<protein>
    <submittedName>
        <fullName evidence="2">STAS domain-containing protein</fullName>
    </submittedName>
</protein>
<gene>
    <name evidence="2" type="ORF">GJU40_05085</name>
</gene>
<evidence type="ECO:0000313" key="3">
    <source>
        <dbReference type="Proteomes" id="UP000448867"/>
    </source>
</evidence>
<keyword evidence="3" id="KW-1185">Reference proteome</keyword>
<feature type="domain" description="STAS" evidence="1">
    <location>
        <begin position="136"/>
        <end position="221"/>
    </location>
</feature>
<evidence type="ECO:0000259" key="1">
    <source>
        <dbReference type="PROSITE" id="PS50801"/>
    </source>
</evidence>
<proteinExistence type="predicted"/>
<comment type="caution">
    <text evidence="2">The sequence shown here is derived from an EMBL/GenBank/DDBJ whole genome shotgun (WGS) entry which is preliminary data.</text>
</comment>
<sequence length="250" mass="28369">MSMIEHLPVPYFKINRDFGILSSSRIARTVFAPAASFLELVDEDSLNKAKKVLLSIERNKTELVLKTASSPFSLFEISFNWEGDEAHLICSEKDYRIDELYQQIESNRQRIADTDFELLIKKEELQVSLNRVLELSSPFIPLSSKVVLIPLYGNLTGDFVEKNVSRLLSSLHEGKHEKALLDFHGIGDLTEEGISSLNDLILQFKAMGTTTYMIGVHPKQVPVLHRAIKDSEDIYSLPNLKEAIRKLLHT</sequence>
<accession>A0A7X2IXM2</accession>
<dbReference type="InterPro" id="IPR002645">
    <property type="entry name" value="STAS_dom"/>
</dbReference>
<name>A0A7X2IXM2_9BACI</name>
<dbReference type="SUPFAM" id="SSF52091">
    <property type="entry name" value="SpoIIaa-like"/>
    <property type="match status" value="1"/>
</dbReference>
<dbReference type="PROSITE" id="PS50801">
    <property type="entry name" value="STAS"/>
    <property type="match status" value="1"/>
</dbReference>